<gene>
    <name evidence="1" type="ORF">UFOPK1458_00562</name>
</gene>
<sequence>MNIPDDALVEAMVTGAAIALNSCIAGFGERSGKTIPSQTKFPS</sequence>
<organism evidence="1">
    <name type="scientific">freshwater metagenome</name>
    <dbReference type="NCBI Taxonomy" id="449393"/>
    <lineage>
        <taxon>unclassified sequences</taxon>
        <taxon>metagenomes</taxon>
        <taxon>ecological metagenomes</taxon>
    </lineage>
</organism>
<name>A0A6J6C3J4_9ZZZZ</name>
<accession>A0A6J6C3J4</accession>
<proteinExistence type="predicted"/>
<dbReference type="EMBL" id="CAEZSQ010000111">
    <property type="protein sequence ID" value="CAB4545902.1"/>
    <property type="molecule type" value="Genomic_DNA"/>
</dbReference>
<dbReference type="AlphaFoldDB" id="A0A6J6C3J4"/>
<evidence type="ECO:0000313" key="1">
    <source>
        <dbReference type="EMBL" id="CAB4545902.1"/>
    </source>
</evidence>
<protein>
    <submittedName>
        <fullName evidence="1">Unannotated protein</fullName>
    </submittedName>
</protein>
<reference evidence="1" key="1">
    <citation type="submission" date="2020-05" db="EMBL/GenBank/DDBJ databases">
        <authorList>
            <person name="Chiriac C."/>
            <person name="Salcher M."/>
            <person name="Ghai R."/>
            <person name="Kavagutti S V."/>
        </authorList>
    </citation>
    <scope>NUCLEOTIDE SEQUENCE</scope>
</reference>